<proteinExistence type="predicted"/>
<evidence type="ECO:0000313" key="2">
    <source>
        <dbReference type="Proteomes" id="UP000663419"/>
    </source>
</evidence>
<protein>
    <submittedName>
        <fullName evidence="1">Uncharacterized protein</fullName>
    </submittedName>
</protein>
<gene>
    <name evidence="1" type="ORF">I7I53_07056</name>
</gene>
<organism evidence="1 2">
    <name type="scientific">Ajellomyces capsulatus (strain H88)</name>
    <name type="common">Darling's disease fungus</name>
    <name type="synonym">Histoplasma capsulatum</name>
    <dbReference type="NCBI Taxonomy" id="544711"/>
    <lineage>
        <taxon>Eukaryota</taxon>
        <taxon>Fungi</taxon>
        <taxon>Dikarya</taxon>
        <taxon>Ascomycota</taxon>
        <taxon>Pezizomycotina</taxon>
        <taxon>Eurotiomycetes</taxon>
        <taxon>Eurotiomycetidae</taxon>
        <taxon>Onygenales</taxon>
        <taxon>Ajellomycetaceae</taxon>
        <taxon>Histoplasma</taxon>
    </lineage>
</organism>
<sequence>MKLFYMINNLAHLHIPCPDLTNGPTASRSPWVLQKRVSILTSSHPATFCTRIISGHFIIEWEDEALHTSRFLECAAGCVDVLSRTKETS</sequence>
<dbReference type="AlphaFoldDB" id="A0A8A1LIR0"/>
<name>A0A8A1LIR0_AJEC8</name>
<accession>A0A8A1LIR0</accession>
<reference evidence="1" key="1">
    <citation type="submission" date="2021-01" db="EMBL/GenBank/DDBJ databases">
        <title>Chromosome-level genome assembly of a human fungal pathogen reveals clustering of transcriptionally co-regulated genes.</title>
        <authorList>
            <person name="Voorhies M."/>
            <person name="Cohen S."/>
            <person name="Shea T.P."/>
            <person name="Petrus S."/>
            <person name="Munoz J.F."/>
            <person name="Poplawski S."/>
            <person name="Goldman W.E."/>
            <person name="Michael T."/>
            <person name="Cuomo C.A."/>
            <person name="Sil A."/>
            <person name="Beyhan S."/>
        </authorList>
    </citation>
    <scope>NUCLEOTIDE SEQUENCE</scope>
    <source>
        <strain evidence="1">H88</strain>
    </source>
</reference>
<dbReference type="EMBL" id="CP069103">
    <property type="protein sequence ID" value="QSS51677.1"/>
    <property type="molecule type" value="Genomic_DNA"/>
</dbReference>
<evidence type="ECO:0000313" key="1">
    <source>
        <dbReference type="EMBL" id="QSS51677.1"/>
    </source>
</evidence>
<dbReference type="VEuPathDB" id="FungiDB:I7I53_07056"/>
<dbReference type="Proteomes" id="UP000663419">
    <property type="component" value="Chromosome 2"/>
</dbReference>